<accession>A0ABR2JC14</accession>
<protein>
    <recommendedName>
        <fullName evidence="4">SAM domain-containing protein</fullName>
    </recommendedName>
</protein>
<dbReference type="Proteomes" id="UP001470230">
    <property type="component" value="Unassembled WGS sequence"/>
</dbReference>
<keyword evidence="3" id="KW-1185">Reference proteome</keyword>
<proteinExistence type="predicted"/>
<feature type="coiled-coil region" evidence="1">
    <location>
        <begin position="61"/>
        <end position="149"/>
    </location>
</feature>
<reference evidence="2 3" key="1">
    <citation type="submission" date="2024-04" db="EMBL/GenBank/DDBJ databases">
        <title>Tritrichomonas musculus Genome.</title>
        <authorList>
            <person name="Alves-Ferreira E."/>
            <person name="Grigg M."/>
            <person name="Lorenzi H."/>
            <person name="Galac M."/>
        </authorList>
    </citation>
    <scope>NUCLEOTIDE SEQUENCE [LARGE SCALE GENOMIC DNA]</scope>
    <source>
        <strain evidence="2 3">EAF2021</strain>
    </source>
</reference>
<gene>
    <name evidence="2" type="ORF">M9Y10_005525</name>
</gene>
<comment type="caution">
    <text evidence="2">The sequence shown here is derived from an EMBL/GenBank/DDBJ whole genome shotgun (WGS) entry which is preliminary data.</text>
</comment>
<evidence type="ECO:0000256" key="1">
    <source>
        <dbReference type="SAM" id="Coils"/>
    </source>
</evidence>
<name>A0ABR2JC14_9EUKA</name>
<keyword evidence="1" id="KW-0175">Coiled coil</keyword>
<sequence length="169" mass="20133">MSVNIIEPIKNFLKEFNTTDEFNAFYSLHKDELDKLTTHKLNKMYYVKGYRITKIKGVLMLKRWDNNKNEQEEKIKEEINNVSTRQKEVDEYVRNDLSKKVENLSASQQQIDNIYDEIKKLQLENTSCKIQIEKNKSIMEKEIDDLKDDFKKIKGTINDIIDFCNSKLK</sequence>
<evidence type="ECO:0000313" key="2">
    <source>
        <dbReference type="EMBL" id="KAK8875360.1"/>
    </source>
</evidence>
<evidence type="ECO:0008006" key="4">
    <source>
        <dbReference type="Google" id="ProtNLM"/>
    </source>
</evidence>
<organism evidence="2 3">
    <name type="scientific">Tritrichomonas musculus</name>
    <dbReference type="NCBI Taxonomy" id="1915356"/>
    <lineage>
        <taxon>Eukaryota</taxon>
        <taxon>Metamonada</taxon>
        <taxon>Parabasalia</taxon>
        <taxon>Tritrichomonadida</taxon>
        <taxon>Tritrichomonadidae</taxon>
        <taxon>Tritrichomonas</taxon>
    </lineage>
</organism>
<dbReference type="EMBL" id="JAPFFF010000012">
    <property type="protein sequence ID" value="KAK8875360.1"/>
    <property type="molecule type" value="Genomic_DNA"/>
</dbReference>
<evidence type="ECO:0000313" key="3">
    <source>
        <dbReference type="Proteomes" id="UP001470230"/>
    </source>
</evidence>